<dbReference type="PATRIC" id="fig|1115809.3.peg.1665"/>
<reference evidence="1 2" key="1">
    <citation type="submission" date="2013-08" db="EMBL/GenBank/DDBJ databases">
        <authorList>
            <person name="Durkin A.S."/>
            <person name="Haft D.R."/>
            <person name="McCorrison J."/>
            <person name="Torralba M."/>
            <person name="Gillis M."/>
            <person name="Haft D.H."/>
            <person name="Methe B."/>
            <person name="Sutton G."/>
            <person name="Nelson K.E."/>
        </authorList>
    </citation>
    <scope>NUCLEOTIDE SEQUENCE [LARGE SCALE GENOMIC DNA]</scope>
    <source>
        <strain evidence="1 2">F0067</strain>
    </source>
</reference>
<accession>U2P421</accession>
<name>U2P421_9BACT</name>
<evidence type="ECO:0008006" key="3">
    <source>
        <dbReference type="Google" id="ProtNLM"/>
    </source>
</evidence>
<evidence type="ECO:0000313" key="1">
    <source>
        <dbReference type="EMBL" id="ERK38916.1"/>
    </source>
</evidence>
<comment type="caution">
    <text evidence="1">The sequence shown here is derived from an EMBL/GenBank/DDBJ whole genome shotgun (WGS) entry which is preliminary data.</text>
</comment>
<evidence type="ECO:0000313" key="2">
    <source>
        <dbReference type="Proteomes" id="UP000016648"/>
    </source>
</evidence>
<keyword evidence="2" id="KW-1185">Reference proteome</keyword>
<proteinExistence type="predicted"/>
<dbReference type="EMBL" id="AWEY01000032">
    <property type="protein sequence ID" value="ERK38916.1"/>
    <property type="molecule type" value="Genomic_DNA"/>
</dbReference>
<dbReference type="AlphaFoldDB" id="U2P421"/>
<sequence length="87" mass="10165">MLHTSYIFTQERGEQLLVIDRGRLARRQVVRLSEVVKVMPMKRLGGLSRFVMVVYGSDRMVAVEPENEDAFCKELMKRLKAYDETNE</sequence>
<organism evidence="1 2">
    <name type="scientific">Segatella baroniae F0067</name>
    <dbReference type="NCBI Taxonomy" id="1115809"/>
    <lineage>
        <taxon>Bacteria</taxon>
        <taxon>Pseudomonadati</taxon>
        <taxon>Bacteroidota</taxon>
        <taxon>Bacteroidia</taxon>
        <taxon>Bacteroidales</taxon>
        <taxon>Prevotellaceae</taxon>
        <taxon>Segatella</taxon>
    </lineage>
</organism>
<protein>
    <recommendedName>
        <fullName evidence="3">PH domain protein</fullName>
    </recommendedName>
</protein>
<dbReference type="Proteomes" id="UP000016648">
    <property type="component" value="Unassembled WGS sequence"/>
</dbReference>
<gene>
    <name evidence="1" type="ORF">HMPREF9135_0665</name>
</gene>